<reference evidence="5 6" key="1">
    <citation type="submission" date="2022-01" db="EMBL/GenBank/DDBJ databases">
        <title>Whole genome-based taxonomy of the Shewanellaceae.</title>
        <authorList>
            <person name="Martin-Rodriguez A.J."/>
        </authorList>
    </citation>
    <scope>NUCLEOTIDE SEQUENCE [LARGE SCALE GENOMIC DNA]</scope>
    <source>
        <strain evidence="5 6">DSM 17177</strain>
    </source>
</reference>
<accession>A0ABT0LHD1</accession>
<keyword evidence="3" id="KW-0067">ATP-binding</keyword>
<keyword evidence="6" id="KW-1185">Reference proteome</keyword>
<organism evidence="5 6">
    <name type="scientific">Shewanella surugensis</name>
    <dbReference type="NCBI Taxonomy" id="212020"/>
    <lineage>
        <taxon>Bacteria</taxon>
        <taxon>Pseudomonadati</taxon>
        <taxon>Pseudomonadota</taxon>
        <taxon>Gammaproteobacteria</taxon>
        <taxon>Alteromonadales</taxon>
        <taxon>Shewanellaceae</taxon>
        <taxon>Shewanella</taxon>
    </lineage>
</organism>
<dbReference type="Gene3D" id="2.40.100.10">
    <property type="entry name" value="Cyclophilin-like"/>
    <property type="match status" value="1"/>
</dbReference>
<dbReference type="PANTHER" id="PTHR34698">
    <property type="entry name" value="5-OXOPROLINASE SUBUNIT B"/>
    <property type="match status" value="1"/>
</dbReference>
<dbReference type="Pfam" id="PF02682">
    <property type="entry name" value="CT_C_D"/>
    <property type="match status" value="1"/>
</dbReference>
<dbReference type="RefSeq" id="WP_248942511.1">
    <property type="nucleotide sequence ID" value="NZ_JAKIKS010000129.1"/>
</dbReference>
<evidence type="ECO:0000259" key="4">
    <source>
        <dbReference type="SMART" id="SM00796"/>
    </source>
</evidence>
<keyword evidence="2 5" id="KW-0378">Hydrolase</keyword>
<dbReference type="InterPro" id="IPR010016">
    <property type="entry name" value="PxpB"/>
</dbReference>
<dbReference type="EC" id="3.5.2.9" evidence="5"/>
<dbReference type="InterPro" id="IPR029000">
    <property type="entry name" value="Cyclophilin-like_dom_sf"/>
</dbReference>
<gene>
    <name evidence="5" type="primary">pxpB</name>
    <name evidence="5" type="ORF">L2764_22155</name>
</gene>
<evidence type="ECO:0000256" key="1">
    <source>
        <dbReference type="ARBA" id="ARBA00022741"/>
    </source>
</evidence>
<proteinExistence type="predicted"/>
<comment type="caution">
    <text evidence="5">The sequence shown here is derived from an EMBL/GenBank/DDBJ whole genome shotgun (WGS) entry which is preliminary data.</text>
</comment>
<dbReference type="Gene3D" id="3.30.1360.40">
    <property type="match status" value="1"/>
</dbReference>
<dbReference type="PANTHER" id="PTHR34698:SF2">
    <property type="entry name" value="5-OXOPROLINASE SUBUNIT B"/>
    <property type="match status" value="1"/>
</dbReference>
<dbReference type="SUPFAM" id="SSF50891">
    <property type="entry name" value="Cyclophilin-like"/>
    <property type="match status" value="1"/>
</dbReference>
<feature type="domain" description="Carboxyltransferase" evidence="4">
    <location>
        <begin position="2"/>
        <end position="214"/>
    </location>
</feature>
<sequence>MITVQPISEDSIILYFGNEISLQITQTIMRLVEQLTLNSPSHIFSEKIKQNILEVTPSYTSLFIQYRSSQLSGDELSHALQVWTHSSDLTGQQFESKTTHQLPVYYHPEVGPDLHYLTLRHKLSQEEVVQRHQQTDYHVYAIGFAPGFAFLGNVDPHIATPRHDSPRLHIPAGSVGIANQQTAVYPSDSPGGWQIIGNCPLSLFSLEANPMTPFNIGDKVKFNAITRNEFLQLGGIICTHWK</sequence>
<dbReference type="SUPFAM" id="SSF160467">
    <property type="entry name" value="PH0987 N-terminal domain-like"/>
    <property type="match status" value="1"/>
</dbReference>
<keyword evidence="1" id="KW-0547">Nucleotide-binding</keyword>
<dbReference type="Proteomes" id="UP001203423">
    <property type="component" value="Unassembled WGS sequence"/>
</dbReference>
<dbReference type="EMBL" id="JAKIKS010000129">
    <property type="protein sequence ID" value="MCL1127108.1"/>
    <property type="molecule type" value="Genomic_DNA"/>
</dbReference>
<evidence type="ECO:0000313" key="6">
    <source>
        <dbReference type="Proteomes" id="UP001203423"/>
    </source>
</evidence>
<evidence type="ECO:0000256" key="3">
    <source>
        <dbReference type="ARBA" id="ARBA00022840"/>
    </source>
</evidence>
<dbReference type="GO" id="GO:0017168">
    <property type="term" value="F:5-oxoprolinase (ATP-hydrolyzing) activity"/>
    <property type="evidence" value="ECO:0007669"/>
    <property type="project" value="UniProtKB-EC"/>
</dbReference>
<name>A0ABT0LHD1_9GAMM</name>
<evidence type="ECO:0000313" key="5">
    <source>
        <dbReference type="EMBL" id="MCL1127108.1"/>
    </source>
</evidence>
<protein>
    <submittedName>
        <fullName evidence="5">5-oxoprolinase subunit PxpB</fullName>
        <ecNumber evidence="5">3.5.2.9</ecNumber>
    </submittedName>
</protein>
<dbReference type="SMART" id="SM00796">
    <property type="entry name" value="AHS1"/>
    <property type="match status" value="1"/>
</dbReference>
<dbReference type="NCBIfam" id="TIGR00370">
    <property type="entry name" value="5-oxoprolinase subunit PxpB"/>
    <property type="match status" value="1"/>
</dbReference>
<dbReference type="InterPro" id="IPR003833">
    <property type="entry name" value="CT_C_D"/>
</dbReference>
<evidence type="ECO:0000256" key="2">
    <source>
        <dbReference type="ARBA" id="ARBA00022801"/>
    </source>
</evidence>